<evidence type="ECO:0000313" key="1">
    <source>
        <dbReference type="EMBL" id="DAF65174.1"/>
    </source>
</evidence>
<organism evidence="1">
    <name type="scientific">Myoviridae sp. ct2AC8</name>
    <dbReference type="NCBI Taxonomy" id="2827655"/>
    <lineage>
        <taxon>Viruses</taxon>
        <taxon>Duplodnaviria</taxon>
        <taxon>Heunggongvirae</taxon>
        <taxon>Uroviricota</taxon>
        <taxon>Caudoviricetes</taxon>
    </lineage>
</organism>
<dbReference type="EMBL" id="BK032875">
    <property type="protein sequence ID" value="DAF65174.1"/>
    <property type="molecule type" value="Genomic_DNA"/>
</dbReference>
<proteinExistence type="predicted"/>
<name>A0A8S5TPV5_9CAUD</name>
<reference evidence="1" key="1">
    <citation type="journal article" date="2021" name="Proc. Natl. Acad. Sci. U.S.A.">
        <title>A Catalog of Tens of Thousands of Viruses from Human Metagenomes Reveals Hidden Associations with Chronic Diseases.</title>
        <authorList>
            <person name="Tisza M.J."/>
            <person name="Buck C.B."/>
        </authorList>
    </citation>
    <scope>NUCLEOTIDE SEQUENCE</scope>
    <source>
        <strain evidence="1">Ct2AC8</strain>
    </source>
</reference>
<accession>A0A8S5TPV5</accession>
<sequence>MPTSNEKLYHELGEVKGMLASMDKRFNSFDKRLERMEAKQDDVLKKVARNSVVCGGVFSAAISLITSQFGKF</sequence>
<protein>
    <submittedName>
        <fullName evidence="1">Hemolysin</fullName>
    </submittedName>
</protein>